<reference evidence="1" key="1">
    <citation type="submission" date="2017-06" db="EMBL/GenBank/DDBJ databases">
        <authorList>
            <person name="Assis F.L."/>
            <person name="Abrahao J.S."/>
            <person name="Silva L."/>
            <person name="Khalil J.B."/>
            <person name="Rodrigues R."/>
            <person name="Silva L.S."/>
            <person name="Boratto P."/>
            <person name="Andrade M."/>
            <person name="Kroon E.G."/>
            <person name="Ribeiro B."/>
            <person name="Bergier I."/>
            <person name="Seligmann H."/>
            <person name="Ghigo E."/>
            <person name="Colson P."/>
            <person name="Levasseur A."/>
            <person name="Raoult D."/>
            <person name="Scola B.L."/>
        </authorList>
    </citation>
    <scope>NUCLEOTIDE SEQUENCE</scope>
    <source>
        <strain evidence="1">Deep ocean</strain>
    </source>
</reference>
<sequence length="85" mass="9978">MSSVFFQISNFDFLEASRIYGSNKDFAIRIVSINDRGNEHIVYLPEVTINELSMLAGILRLRLLHGIRNINDLYGFLYSGRYYYY</sequence>
<proteinExistence type="predicted"/>
<dbReference type="RefSeq" id="YP_010780849.1">
    <property type="nucleotide sequence ID" value="NC_075038.1"/>
</dbReference>
<accession>A0A6N1NHY6</accession>
<dbReference type="EMBL" id="MF405918">
    <property type="protein sequence ID" value="QKU34230.1"/>
    <property type="molecule type" value="Genomic_DNA"/>
</dbReference>
<dbReference type="KEGG" id="vg:80517540"/>
<name>A0A6N1NHY6_9VIRU</name>
<dbReference type="GeneID" id="80517540"/>
<protein>
    <submittedName>
        <fullName evidence="1">Uncharacterized protein</fullName>
    </submittedName>
</protein>
<evidence type="ECO:0000313" key="1">
    <source>
        <dbReference type="EMBL" id="QKU34230.1"/>
    </source>
</evidence>
<reference evidence="1" key="2">
    <citation type="journal article" date="2018" name="Nat. Commun.">
        <title>Tailed giant Tupanvirus possesses the most complete translational apparatus of the known virosphere.</title>
        <authorList>
            <person name="Abrahao J."/>
            <person name="Silva L."/>
            <person name="Silva L.S."/>
            <person name="Khalil J.Y.B."/>
            <person name="Rodrigues R."/>
            <person name="Arantes T."/>
            <person name="Assis F."/>
            <person name="Boratto P."/>
            <person name="Andrade M."/>
            <person name="Kroon E.G."/>
            <person name="Ribeiro B."/>
            <person name="Bergier I."/>
            <person name="Seligmann H."/>
            <person name="Ghigo E."/>
            <person name="Colson P."/>
            <person name="Levasseur A."/>
            <person name="Kroemer G."/>
            <person name="Raoult D."/>
            <person name="La Scola B."/>
        </authorList>
    </citation>
    <scope>NUCLEOTIDE SEQUENCE [LARGE SCALE GENOMIC DNA]</scope>
    <source>
        <strain evidence="1">Deep ocean</strain>
    </source>
</reference>
<organism evidence="1">
    <name type="scientific">Tupanvirus deep ocean</name>
    <dbReference type="NCBI Taxonomy" id="2126984"/>
    <lineage>
        <taxon>Viruses</taxon>
        <taxon>Varidnaviria</taxon>
        <taxon>Bamfordvirae</taxon>
        <taxon>Nucleocytoviricota</taxon>
        <taxon>Megaviricetes</taxon>
        <taxon>Imitervirales</taxon>
        <taxon>Mimiviridae</taxon>
        <taxon>Megamimivirinae</taxon>
        <taxon>Tupanvirus</taxon>
        <taxon>Tupanvirus altamarinense</taxon>
    </lineage>
</organism>